<dbReference type="Pfam" id="PF13489">
    <property type="entry name" value="Methyltransf_23"/>
    <property type="match status" value="1"/>
</dbReference>
<organism evidence="1 2">
    <name type="scientific">Pseudanabaena catenata USMAC16</name>
    <dbReference type="NCBI Taxonomy" id="1855837"/>
    <lineage>
        <taxon>Bacteria</taxon>
        <taxon>Bacillati</taxon>
        <taxon>Cyanobacteriota</taxon>
        <taxon>Cyanophyceae</taxon>
        <taxon>Pseudanabaenales</taxon>
        <taxon>Pseudanabaenaceae</taxon>
        <taxon>Pseudanabaena</taxon>
    </lineage>
</organism>
<dbReference type="RefSeq" id="WP_009625509.1">
    <property type="nucleotide sequence ID" value="NZ_VBTY01000012.1"/>
</dbReference>
<dbReference type="CDD" id="cd02440">
    <property type="entry name" value="AdoMet_MTases"/>
    <property type="match status" value="1"/>
</dbReference>
<accession>A0A9X4RK46</accession>
<keyword evidence="1" id="KW-0808">Transferase</keyword>
<dbReference type="PANTHER" id="PTHR43861:SF1">
    <property type="entry name" value="TRANS-ACONITATE 2-METHYLTRANSFERASE"/>
    <property type="match status" value="1"/>
</dbReference>
<sequence length="355" mass="41172">MSNLELIPCPLCGNHSDFESLNLNYKDEHIANYGSLYAGKQKSEWKICSQCGFVHQNPRPSKEDLNQFYLNSSYHSNKIPQSYFLENGKHYVDFARWYYLDKIQYAITNANLKDSGKVFDIGAGHGGVLKVFYQDLGWQVYGVEPDKHLFDYATNYLGITSIQNTILDSNTEIGEQVDLVFSNHAFEHFADLDQVMLGIKKILKPGGYVFTAIPTYYQNRSDLSLQWMNSSHYSIFTDKSLNQLFSKYGFEEVTHTYRGWNKEIDDLWHLAKFTGASIEPNSFHENYSKVKDYINITNPINSVINYPIYSNYAKRIVTINIFKRRLHFLKRNLKLLFTSPKLAIANIKEKLFNKS</sequence>
<reference evidence="1" key="1">
    <citation type="submission" date="2019-05" db="EMBL/GenBank/DDBJ databases">
        <title>Whole genome sequencing of Pseudanabaena catenata USMAC16.</title>
        <authorList>
            <person name="Khan Z."/>
            <person name="Omar W.M."/>
            <person name="Convey P."/>
            <person name="Merican F."/>
            <person name="Najimudin N."/>
        </authorList>
    </citation>
    <scope>NUCLEOTIDE SEQUENCE</scope>
    <source>
        <strain evidence="1">USMAC16</strain>
    </source>
</reference>
<dbReference type="GO" id="GO:0008168">
    <property type="term" value="F:methyltransferase activity"/>
    <property type="evidence" value="ECO:0007669"/>
    <property type="project" value="UniProtKB-KW"/>
</dbReference>
<comment type="caution">
    <text evidence="1">The sequence shown here is derived from an EMBL/GenBank/DDBJ whole genome shotgun (WGS) entry which is preliminary data.</text>
</comment>
<name>A0A9X4RK46_9CYAN</name>
<gene>
    <name evidence="1" type="ORF">FEV09_02755</name>
</gene>
<protein>
    <submittedName>
        <fullName evidence="1">Class I SAM-dependent methyltransferase</fullName>
        <ecNumber evidence="1">2.1.1.-</ecNumber>
    </submittedName>
</protein>
<evidence type="ECO:0000313" key="2">
    <source>
        <dbReference type="Proteomes" id="UP001152872"/>
    </source>
</evidence>
<dbReference type="Gene3D" id="3.40.50.150">
    <property type="entry name" value="Vaccinia Virus protein VP39"/>
    <property type="match status" value="1"/>
</dbReference>
<dbReference type="PANTHER" id="PTHR43861">
    <property type="entry name" value="TRANS-ACONITATE 2-METHYLTRANSFERASE-RELATED"/>
    <property type="match status" value="1"/>
</dbReference>
<proteinExistence type="predicted"/>
<dbReference type="InterPro" id="IPR029063">
    <property type="entry name" value="SAM-dependent_MTases_sf"/>
</dbReference>
<dbReference type="GO" id="GO:0032259">
    <property type="term" value="P:methylation"/>
    <property type="evidence" value="ECO:0007669"/>
    <property type="project" value="UniProtKB-KW"/>
</dbReference>
<dbReference type="EC" id="2.1.1.-" evidence="1"/>
<keyword evidence="1" id="KW-0489">Methyltransferase</keyword>
<dbReference type="EMBL" id="VBTY01000012">
    <property type="protein sequence ID" value="MDG3493469.1"/>
    <property type="molecule type" value="Genomic_DNA"/>
</dbReference>
<evidence type="ECO:0000313" key="1">
    <source>
        <dbReference type="EMBL" id="MDG3493469.1"/>
    </source>
</evidence>
<dbReference type="Proteomes" id="UP001152872">
    <property type="component" value="Unassembled WGS sequence"/>
</dbReference>
<dbReference type="AlphaFoldDB" id="A0A9X4RK46"/>
<keyword evidence="2" id="KW-1185">Reference proteome</keyword>
<dbReference type="SUPFAM" id="SSF53335">
    <property type="entry name" value="S-adenosyl-L-methionine-dependent methyltransferases"/>
    <property type="match status" value="1"/>
</dbReference>